<dbReference type="GO" id="GO:0042803">
    <property type="term" value="F:protein homodimerization activity"/>
    <property type="evidence" value="ECO:0007669"/>
    <property type="project" value="TreeGrafter"/>
</dbReference>
<keyword evidence="3" id="KW-0653">Protein transport</keyword>
<dbReference type="EMBL" id="GG662455">
    <property type="protein sequence ID" value="EAS04136.2"/>
    <property type="molecule type" value="Genomic_DNA"/>
</dbReference>
<dbReference type="PANTHER" id="PTHR13149:SF0">
    <property type="entry name" value="VACUOLAR PROTEIN-SORTING-ASSOCIATED PROTEIN 25"/>
    <property type="match status" value="1"/>
</dbReference>
<dbReference type="Proteomes" id="UP000009168">
    <property type="component" value="Unassembled WGS sequence"/>
</dbReference>
<dbReference type="OrthoDB" id="283612at2759"/>
<proteinExistence type="inferred from homology"/>
<evidence type="ECO:0000256" key="2">
    <source>
        <dbReference type="ARBA" id="ARBA00022448"/>
    </source>
</evidence>
<keyword evidence="2" id="KW-0813">Transport</keyword>
<dbReference type="InterPro" id="IPR036388">
    <property type="entry name" value="WH-like_DNA-bd_sf"/>
</dbReference>
<organism evidence="4 5">
    <name type="scientific">Tetrahymena thermophila (strain SB210)</name>
    <dbReference type="NCBI Taxonomy" id="312017"/>
    <lineage>
        <taxon>Eukaryota</taxon>
        <taxon>Sar</taxon>
        <taxon>Alveolata</taxon>
        <taxon>Ciliophora</taxon>
        <taxon>Intramacronucleata</taxon>
        <taxon>Oligohymenophorea</taxon>
        <taxon>Hymenostomatida</taxon>
        <taxon>Tetrahymenina</taxon>
        <taxon>Tetrahymenidae</taxon>
        <taxon>Tetrahymena</taxon>
    </lineage>
</organism>
<dbReference type="PANTHER" id="PTHR13149">
    <property type="entry name" value="VACUOLAR PROTEIN SORTING-ASSOCIATED PROTEIN VPS25"/>
    <property type="match status" value="1"/>
</dbReference>
<evidence type="ECO:0000313" key="5">
    <source>
        <dbReference type="Proteomes" id="UP000009168"/>
    </source>
</evidence>
<dbReference type="GO" id="GO:0005198">
    <property type="term" value="F:structural molecule activity"/>
    <property type="evidence" value="ECO:0007669"/>
    <property type="project" value="TreeGrafter"/>
</dbReference>
<evidence type="ECO:0000313" key="4">
    <source>
        <dbReference type="EMBL" id="EAS04136.2"/>
    </source>
</evidence>
<comment type="similarity">
    <text evidence="1">Belongs to the VPS25 family.</text>
</comment>
<dbReference type="RefSeq" id="XP_001024381.2">
    <property type="nucleotide sequence ID" value="XM_001024381.2"/>
</dbReference>
<dbReference type="GO" id="GO:0043328">
    <property type="term" value="P:protein transport to vacuole involved in ubiquitin-dependent protein catabolic process via the multivesicular body sorting pathway"/>
    <property type="evidence" value="ECO:0007669"/>
    <property type="project" value="TreeGrafter"/>
</dbReference>
<name>Q248A9_TETTS</name>
<dbReference type="Pfam" id="PF05871">
    <property type="entry name" value="ESCRT-II"/>
    <property type="match status" value="1"/>
</dbReference>
<dbReference type="KEGG" id="tet:TTHERM_00532600"/>
<dbReference type="InterPro" id="IPR008570">
    <property type="entry name" value="ESCRT-II_cplx_Vps25-sub"/>
</dbReference>
<dbReference type="AlphaFoldDB" id="Q248A9"/>
<reference evidence="5" key="1">
    <citation type="journal article" date="2006" name="PLoS Biol.">
        <title>Macronuclear genome sequence of the ciliate Tetrahymena thermophila, a model eukaryote.</title>
        <authorList>
            <person name="Eisen J.A."/>
            <person name="Coyne R.S."/>
            <person name="Wu M."/>
            <person name="Wu D."/>
            <person name="Thiagarajan M."/>
            <person name="Wortman J.R."/>
            <person name="Badger J.H."/>
            <person name="Ren Q."/>
            <person name="Amedeo P."/>
            <person name="Jones K.M."/>
            <person name="Tallon L.J."/>
            <person name="Delcher A.L."/>
            <person name="Salzberg S.L."/>
            <person name="Silva J.C."/>
            <person name="Haas B.J."/>
            <person name="Majoros W.H."/>
            <person name="Farzad M."/>
            <person name="Carlton J.M."/>
            <person name="Smith R.K. Jr."/>
            <person name="Garg J."/>
            <person name="Pearlman R.E."/>
            <person name="Karrer K.M."/>
            <person name="Sun L."/>
            <person name="Manning G."/>
            <person name="Elde N.C."/>
            <person name="Turkewitz A.P."/>
            <person name="Asai D.J."/>
            <person name="Wilkes D.E."/>
            <person name="Wang Y."/>
            <person name="Cai H."/>
            <person name="Collins K."/>
            <person name="Stewart B.A."/>
            <person name="Lee S.R."/>
            <person name="Wilamowska K."/>
            <person name="Weinberg Z."/>
            <person name="Ruzzo W.L."/>
            <person name="Wloga D."/>
            <person name="Gaertig J."/>
            <person name="Frankel J."/>
            <person name="Tsao C.-C."/>
            <person name="Gorovsky M.A."/>
            <person name="Keeling P.J."/>
            <person name="Waller R.F."/>
            <person name="Patron N.J."/>
            <person name="Cherry J.M."/>
            <person name="Stover N.A."/>
            <person name="Krieger C.J."/>
            <person name="del Toro C."/>
            <person name="Ryder H.F."/>
            <person name="Williamson S.C."/>
            <person name="Barbeau R.A."/>
            <person name="Hamilton E.P."/>
            <person name="Orias E."/>
        </authorList>
    </citation>
    <scope>NUCLEOTIDE SEQUENCE [LARGE SCALE GENOMIC DNA]</scope>
    <source>
        <strain evidence="5">SB210</strain>
    </source>
</reference>
<dbReference type="STRING" id="312017.Q248A9"/>
<gene>
    <name evidence="4" type="ORF">TTHERM_00532600</name>
</gene>
<dbReference type="InterPro" id="IPR036390">
    <property type="entry name" value="WH_DNA-bd_sf"/>
</dbReference>
<keyword evidence="5" id="KW-1185">Reference proteome</keyword>
<dbReference type="Gene3D" id="1.10.10.570">
    <property type="entry name" value="Winged helix' DNA-binding domain. Chain C. Domain 1"/>
    <property type="match status" value="1"/>
</dbReference>
<dbReference type="GO" id="GO:0000814">
    <property type="term" value="C:ESCRT II complex"/>
    <property type="evidence" value="ECO:0007669"/>
    <property type="project" value="InterPro"/>
</dbReference>
<protein>
    <submittedName>
        <fullName evidence="4">ESCRT-II complex subunit</fullName>
    </submittedName>
</protein>
<dbReference type="HOGENOM" id="CLU_1790806_0_0_1"/>
<dbReference type="SUPFAM" id="SSF46785">
    <property type="entry name" value="Winged helix' DNA-binding domain"/>
    <property type="match status" value="2"/>
</dbReference>
<sequence>MAQRFQSVIQDFQEEKQDYYSKLLQHPAFYTIQDHAETRQKQLASWADITHAYFKQKNINNSSLTELSSESYPFFCLQNLGIPKRLNREEIKLILYTLAQQGSILWENENYDGFQVQKYSANEIADEIYKWAKKNYQIGEINTLEFIVRGNQTSTNEKFYDLPDNQILYALEVLQENKKCIIFGDSTSGYSAKFQ</sequence>
<evidence type="ECO:0000256" key="3">
    <source>
        <dbReference type="ARBA" id="ARBA00022927"/>
    </source>
</evidence>
<evidence type="ECO:0000256" key="1">
    <source>
        <dbReference type="ARBA" id="ARBA00009674"/>
    </source>
</evidence>
<dbReference type="InParanoid" id="Q248A9"/>
<dbReference type="InterPro" id="IPR014041">
    <property type="entry name" value="ESCRT-II_cplx_Vps25-sub_N"/>
</dbReference>
<dbReference type="GeneID" id="7836178"/>
<dbReference type="Gene3D" id="1.10.10.10">
    <property type="entry name" value="Winged helix-like DNA-binding domain superfamily/Winged helix DNA-binding domain"/>
    <property type="match status" value="1"/>
</dbReference>
<accession>Q248A9</accession>